<dbReference type="GO" id="GO:0072583">
    <property type="term" value="P:clathrin-dependent endocytosis"/>
    <property type="evidence" value="ECO:0007669"/>
    <property type="project" value="TreeGrafter"/>
</dbReference>
<organism evidence="8 9">
    <name type="scientific">Owenia fusiformis</name>
    <name type="common">Polychaete worm</name>
    <dbReference type="NCBI Taxonomy" id="6347"/>
    <lineage>
        <taxon>Eukaryota</taxon>
        <taxon>Metazoa</taxon>
        <taxon>Spiralia</taxon>
        <taxon>Lophotrochozoa</taxon>
        <taxon>Annelida</taxon>
        <taxon>Polychaeta</taxon>
        <taxon>Sedentaria</taxon>
        <taxon>Canalipalpata</taxon>
        <taxon>Sabellida</taxon>
        <taxon>Oweniida</taxon>
        <taxon>Oweniidae</taxon>
        <taxon>Owenia</taxon>
    </lineage>
</organism>
<feature type="region of interest" description="Disordered" evidence="7">
    <location>
        <begin position="22"/>
        <end position="144"/>
    </location>
</feature>
<feature type="compositionally biased region" description="Basic and acidic residues" evidence="7">
    <location>
        <begin position="196"/>
        <end position="211"/>
    </location>
</feature>
<feature type="compositionally biased region" description="Low complexity" evidence="7">
    <location>
        <begin position="44"/>
        <end position="61"/>
    </location>
</feature>
<evidence type="ECO:0000256" key="6">
    <source>
        <dbReference type="RuleBase" id="RU363137"/>
    </source>
</evidence>
<keyword evidence="5 6" id="KW-0968">Cytoplasmic vesicle</keyword>
<evidence type="ECO:0000313" key="8">
    <source>
        <dbReference type="EMBL" id="CAH1774803.1"/>
    </source>
</evidence>
<dbReference type="OrthoDB" id="5512at2759"/>
<evidence type="ECO:0000256" key="1">
    <source>
        <dbReference type="ARBA" id="ARBA00004180"/>
    </source>
</evidence>
<dbReference type="GO" id="GO:0099631">
    <property type="term" value="C:postsynaptic endocytic zone cytoplasmic component"/>
    <property type="evidence" value="ECO:0007669"/>
    <property type="project" value="TreeGrafter"/>
</dbReference>
<dbReference type="GO" id="GO:0032050">
    <property type="term" value="F:clathrin heavy chain binding"/>
    <property type="evidence" value="ECO:0007669"/>
    <property type="project" value="TreeGrafter"/>
</dbReference>
<evidence type="ECO:0000256" key="5">
    <source>
        <dbReference type="ARBA" id="ARBA00023329"/>
    </source>
</evidence>
<feature type="compositionally biased region" description="Gly residues" evidence="7">
    <location>
        <begin position="81"/>
        <end position="94"/>
    </location>
</feature>
<dbReference type="PANTHER" id="PTHR10639:SF7">
    <property type="entry name" value="CLATHRIN LIGHT CHAIN"/>
    <property type="match status" value="1"/>
</dbReference>
<dbReference type="InterPro" id="IPR000996">
    <property type="entry name" value="Clathrin_L-chain"/>
</dbReference>
<comment type="similarity">
    <text evidence="2 6">Belongs to the clathrin light chain family.</text>
</comment>
<dbReference type="PANTHER" id="PTHR10639">
    <property type="entry name" value="CLATHRIN LIGHT CHAIN"/>
    <property type="match status" value="1"/>
</dbReference>
<name>A0A8S4N114_OWEFU</name>
<comment type="subcellular location">
    <subcellularLocation>
        <location evidence="1 6">Cytoplasmic vesicle membrane</location>
        <topology evidence="1 6">Peripheral membrane protein</topology>
        <orientation evidence="1 6">Cytoplasmic side</orientation>
    </subcellularLocation>
    <subcellularLocation>
        <location evidence="6">Membrane</location>
        <location evidence="6">Coated pit</location>
        <topology evidence="6">Peripheral membrane protein</topology>
        <orientation evidence="6">Cytoplasmic side</orientation>
    </subcellularLocation>
    <text evidence="6">Cytoplasmic face of coated pits and vesicles.</text>
</comment>
<proteinExistence type="inferred from homology"/>
<evidence type="ECO:0000256" key="4">
    <source>
        <dbReference type="ARBA" id="ARBA00023176"/>
    </source>
</evidence>
<dbReference type="Pfam" id="PF01086">
    <property type="entry name" value="Clathrin_lg_ch"/>
    <property type="match status" value="1"/>
</dbReference>
<accession>A0A8S4N114</accession>
<gene>
    <name evidence="8" type="ORF">OFUS_LOCUS2188</name>
</gene>
<evidence type="ECO:0000256" key="2">
    <source>
        <dbReference type="ARBA" id="ARBA00005263"/>
    </source>
</evidence>
<keyword evidence="3 6" id="KW-0472">Membrane</keyword>
<dbReference type="EMBL" id="CAIIXF020000001">
    <property type="protein sequence ID" value="CAH1774803.1"/>
    <property type="molecule type" value="Genomic_DNA"/>
</dbReference>
<dbReference type="GO" id="GO:0005198">
    <property type="term" value="F:structural molecule activity"/>
    <property type="evidence" value="ECO:0007669"/>
    <property type="project" value="InterPro"/>
</dbReference>
<evidence type="ECO:0000256" key="3">
    <source>
        <dbReference type="ARBA" id="ARBA00023136"/>
    </source>
</evidence>
<keyword evidence="9" id="KW-1185">Reference proteome</keyword>
<evidence type="ECO:0000313" key="9">
    <source>
        <dbReference type="Proteomes" id="UP000749559"/>
    </source>
</evidence>
<sequence>MADLLNDQPPQEEDPAAAFLAEQNEQLAGLEDDSSDAAPVQQQAGSGDFDAFAAPAASEDANVQDMFGFTPPADDQQQATSGGGLLNDDIGGGFDPMAANAEGDAQSGVVTEDLGNDVGGYDAFSSDAPQENGPSDAYSAISQIDVERKEPEKIILWREEQKERLQQKDVAEEKEIDELRQVAKKELEDWYKHHTEQVEKTKETNKVENKASEAAFVEERDETSSDGQWERICRLCEFNPKTTKMTKDVSRMRSILLNLKQTPLVR</sequence>
<comment type="caution">
    <text evidence="8">The sequence shown here is derived from an EMBL/GenBank/DDBJ whole genome shotgun (WGS) entry which is preliminary data.</text>
</comment>
<evidence type="ECO:0000256" key="7">
    <source>
        <dbReference type="SAM" id="MobiDB-lite"/>
    </source>
</evidence>
<dbReference type="Proteomes" id="UP000749559">
    <property type="component" value="Unassembled WGS sequence"/>
</dbReference>
<comment type="function">
    <text evidence="6">Clathrin is the major protein of the polyhedral coat of coated pits and vesicles.</text>
</comment>
<dbReference type="PROSITE" id="PS00581">
    <property type="entry name" value="CLATHRIN_LIGHT_CHN_2"/>
    <property type="match status" value="1"/>
</dbReference>
<dbReference type="GO" id="GO:0030132">
    <property type="term" value="C:clathrin coat of coated pit"/>
    <property type="evidence" value="ECO:0007669"/>
    <property type="project" value="InterPro"/>
</dbReference>
<dbReference type="AlphaFoldDB" id="A0A8S4N114"/>
<dbReference type="GO" id="GO:0006886">
    <property type="term" value="P:intracellular protein transport"/>
    <property type="evidence" value="ECO:0007669"/>
    <property type="project" value="InterPro"/>
</dbReference>
<reference evidence="8" key="1">
    <citation type="submission" date="2022-03" db="EMBL/GenBank/DDBJ databases">
        <authorList>
            <person name="Martin C."/>
        </authorList>
    </citation>
    <scope>NUCLEOTIDE SEQUENCE</scope>
</reference>
<keyword evidence="4 6" id="KW-0168">Coated pit</keyword>
<feature type="region of interest" description="Disordered" evidence="7">
    <location>
        <begin position="196"/>
        <end position="224"/>
    </location>
</feature>
<protein>
    <recommendedName>
        <fullName evidence="6">Clathrin light chain</fullName>
    </recommendedName>
</protein>
<dbReference type="GO" id="GO:0030672">
    <property type="term" value="C:synaptic vesicle membrane"/>
    <property type="evidence" value="ECO:0007669"/>
    <property type="project" value="TreeGrafter"/>
</dbReference>
<dbReference type="GO" id="GO:0030130">
    <property type="term" value="C:clathrin coat of trans-Golgi network vesicle"/>
    <property type="evidence" value="ECO:0007669"/>
    <property type="project" value="InterPro"/>
</dbReference>